<dbReference type="RefSeq" id="WP_129722757.1">
    <property type="nucleotide sequence ID" value="NZ_CP101808.1"/>
</dbReference>
<sequence length="331" mass="37545">MKEYIAEYFFKTKKILEAKKPNNVITMQFFQREDNTVLCGMKEVLELLEKETDTKKYKIRYLPDGSIINDKEVVLELEGHYQDFGIYEGMIDGILARSSSIATNTRRIVEVANGKKIVYMGDRADHYLMQRFDGYAVHIGGVDTQCTKEHVALHNGLAVGTVPHVLFQGFDGDIVKALQAYKEVINEPITALVDFNNDVINDSLKALKVFGKDMVALRVDTAQNVRDKMFKNNEDEFGVTPNQIKRLRQALDEHNGKHVKIIVSSGFNAKKVKWFEDEKTPVDVYGIGGSILKIKLNFSADAVKLNGKEIAKFGRVYSHNPKLIEYKKSSK</sequence>
<dbReference type="EMBL" id="CP101808">
    <property type="protein sequence ID" value="UUD36935.1"/>
    <property type="molecule type" value="Genomic_DNA"/>
</dbReference>
<dbReference type="Gene3D" id="3.90.1170.20">
    <property type="entry name" value="Quinolinate phosphoribosyl transferase, N-terminal domain"/>
    <property type="match status" value="1"/>
</dbReference>
<keyword evidence="6" id="KW-0808">Transferase</keyword>
<keyword evidence="11" id="KW-0328">Glycosyltransferase</keyword>
<comment type="catalytic activity">
    <reaction evidence="8">
        <text>5-phospho-alpha-D-ribose 1-diphosphate + nicotinate + ATP + H2O = nicotinate beta-D-ribonucleotide + ADP + phosphate + diphosphate</text>
        <dbReference type="Rhea" id="RHEA:36163"/>
        <dbReference type="ChEBI" id="CHEBI:15377"/>
        <dbReference type="ChEBI" id="CHEBI:30616"/>
        <dbReference type="ChEBI" id="CHEBI:32544"/>
        <dbReference type="ChEBI" id="CHEBI:33019"/>
        <dbReference type="ChEBI" id="CHEBI:43474"/>
        <dbReference type="ChEBI" id="CHEBI:57502"/>
        <dbReference type="ChEBI" id="CHEBI:58017"/>
        <dbReference type="ChEBI" id="CHEBI:456216"/>
        <dbReference type="EC" id="6.3.4.21"/>
    </reaction>
</comment>
<keyword evidence="4 11" id="KW-0436">Ligase</keyword>
<dbReference type="InterPro" id="IPR053190">
    <property type="entry name" value="NAPRTase-like"/>
</dbReference>
<comment type="pathway">
    <text evidence="1">Cofactor biosynthesis; NAD(+) biosynthesis; nicotinate D-ribonucleotide from nicotinate: step 1/1.</text>
</comment>
<dbReference type="NCBIfam" id="NF005529">
    <property type="entry name" value="PRK07188.1"/>
    <property type="match status" value="1"/>
</dbReference>
<dbReference type="Pfam" id="PF01729">
    <property type="entry name" value="QRPTase_C"/>
    <property type="match status" value="1"/>
</dbReference>
<comment type="catalytic activity">
    <reaction evidence="7">
        <text>nicotinate beta-D-ribonucleotide + CO2 + diphosphate = quinolinate + 5-phospho-alpha-D-ribose 1-diphosphate + 2 H(+)</text>
        <dbReference type="Rhea" id="RHEA:12733"/>
        <dbReference type="ChEBI" id="CHEBI:15378"/>
        <dbReference type="ChEBI" id="CHEBI:16526"/>
        <dbReference type="ChEBI" id="CHEBI:29959"/>
        <dbReference type="ChEBI" id="CHEBI:33019"/>
        <dbReference type="ChEBI" id="CHEBI:57502"/>
        <dbReference type="ChEBI" id="CHEBI:58017"/>
        <dbReference type="EC" id="2.4.2.19"/>
    </reaction>
</comment>
<keyword evidence="5" id="KW-0662">Pyridine nucleotide biosynthesis</keyword>
<dbReference type="EC" id="6.3.4.21" evidence="2"/>
<evidence type="ECO:0000256" key="7">
    <source>
        <dbReference type="ARBA" id="ARBA00047445"/>
    </source>
</evidence>
<organism evidence="11 12">
    <name type="scientific">Mycoplasmopsis equigenitalium</name>
    <dbReference type="NCBI Taxonomy" id="114883"/>
    <lineage>
        <taxon>Bacteria</taxon>
        <taxon>Bacillati</taxon>
        <taxon>Mycoplasmatota</taxon>
        <taxon>Mycoplasmoidales</taxon>
        <taxon>Metamycoplasmataceae</taxon>
        <taxon>Mycoplasmopsis</taxon>
    </lineage>
</organism>
<gene>
    <name evidence="11" type="ORF">NPA09_03485</name>
</gene>
<keyword evidence="12" id="KW-1185">Reference proteome</keyword>
<dbReference type="Proteomes" id="UP001059576">
    <property type="component" value="Chromosome"/>
</dbReference>
<dbReference type="Pfam" id="PF02749">
    <property type="entry name" value="QRPTase_N"/>
    <property type="match status" value="1"/>
</dbReference>
<dbReference type="GO" id="GO:0016757">
    <property type="term" value="F:glycosyltransferase activity"/>
    <property type="evidence" value="ECO:0007669"/>
    <property type="project" value="UniProtKB-KW"/>
</dbReference>
<dbReference type="InterPro" id="IPR007229">
    <property type="entry name" value="Nic_PRibTrfase-Fam"/>
</dbReference>
<reference evidence="11" key="1">
    <citation type="submission" date="2022-07" db="EMBL/GenBank/DDBJ databases">
        <title>Complete genome of Mycoplasma equigenitalium type strain T37.</title>
        <authorList>
            <person name="Spergser J."/>
        </authorList>
    </citation>
    <scope>NUCLEOTIDE SEQUENCE</scope>
    <source>
        <strain evidence="11">T37</strain>
    </source>
</reference>
<evidence type="ECO:0000256" key="2">
    <source>
        <dbReference type="ARBA" id="ARBA00013236"/>
    </source>
</evidence>
<evidence type="ECO:0000259" key="10">
    <source>
        <dbReference type="Pfam" id="PF02749"/>
    </source>
</evidence>
<dbReference type="InterPro" id="IPR002638">
    <property type="entry name" value="Quinolinate_PRibosylTrfase_C"/>
</dbReference>
<evidence type="ECO:0000256" key="6">
    <source>
        <dbReference type="ARBA" id="ARBA00022679"/>
    </source>
</evidence>
<dbReference type="InterPro" id="IPR013785">
    <property type="entry name" value="Aldolase_TIM"/>
</dbReference>
<feature type="domain" description="Quinolinate phosphoribosyl transferase C-terminal" evidence="9">
    <location>
        <begin position="101"/>
        <end position="289"/>
    </location>
</feature>
<dbReference type="InterPro" id="IPR036068">
    <property type="entry name" value="Nicotinate_pribotase-like_C"/>
</dbReference>
<evidence type="ECO:0000256" key="5">
    <source>
        <dbReference type="ARBA" id="ARBA00022642"/>
    </source>
</evidence>
<evidence type="ECO:0000259" key="9">
    <source>
        <dbReference type="Pfam" id="PF01729"/>
    </source>
</evidence>
<name>A0ABY5J105_9BACT</name>
<dbReference type="PIRSF" id="PIRSF000484">
    <property type="entry name" value="NAPRT"/>
    <property type="match status" value="1"/>
</dbReference>
<evidence type="ECO:0000256" key="3">
    <source>
        <dbReference type="ARBA" id="ARBA00022553"/>
    </source>
</evidence>
<dbReference type="PANTHER" id="PTHR43202">
    <property type="entry name" value="NICOTINATE-NUCLEOTIDE PYROPHOSPHORYLASE"/>
    <property type="match status" value="1"/>
</dbReference>
<evidence type="ECO:0000313" key="11">
    <source>
        <dbReference type="EMBL" id="UUD36935.1"/>
    </source>
</evidence>
<evidence type="ECO:0000256" key="1">
    <source>
        <dbReference type="ARBA" id="ARBA00004952"/>
    </source>
</evidence>
<dbReference type="InterPro" id="IPR022412">
    <property type="entry name" value="Quinolinate_PRibosylTrfase_N"/>
</dbReference>
<evidence type="ECO:0000256" key="8">
    <source>
        <dbReference type="ARBA" id="ARBA00048668"/>
    </source>
</evidence>
<feature type="domain" description="Quinolinate phosphoribosyl transferase N-terminal" evidence="10">
    <location>
        <begin position="19"/>
        <end position="99"/>
    </location>
</feature>
<dbReference type="GO" id="GO:0004516">
    <property type="term" value="F:nicotinate phosphoribosyltransferase activity"/>
    <property type="evidence" value="ECO:0007669"/>
    <property type="project" value="UniProtKB-EC"/>
</dbReference>
<dbReference type="SUPFAM" id="SSF54675">
    <property type="entry name" value="Nicotinate/Quinolinate PRTase N-terminal domain-like"/>
    <property type="match status" value="1"/>
</dbReference>
<proteinExistence type="predicted"/>
<dbReference type="SUPFAM" id="SSF51690">
    <property type="entry name" value="Nicotinate/Quinolinate PRTase C-terminal domain-like"/>
    <property type="match status" value="1"/>
</dbReference>
<dbReference type="PANTHER" id="PTHR43202:SF1">
    <property type="entry name" value="NICOTINATE PHOSPHORIBOSYLTRANSFERASE"/>
    <property type="match status" value="1"/>
</dbReference>
<evidence type="ECO:0000313" key="12">
    <source>
        <dbReference type="Proteomes" id="UP001059576"/>
    </source>
</evidence>
<accession>A0ABY5J105</accession>
<dbReference type="Gene3D" id="3.20.20.70">
    <property type="entry name" value="Aldolase class I"/>
    <property type="match status" value="1"/>
</dbReference>
<protein>
    <recommendedName>
        <fullName evidence="2">nicotinate phosphoribosyltransferase</fullName>
        <ecNumber evidence="2">6.3.4.21</ecNumber>
    </recommendedName>
</protein>
<evidence type="ECO:0000256" key="4">
    <source>
        <dbReference type="ARBA" id="ARBA00022598"/>
    </source>
</evidence>
<keyword evidence="3" id="KW-0597">Phosphoprotein</keyword>
<dbReference type="InterPro" id="IPR037128">
    <property type="entry name" value="Quinolinate_PRibosylTase_N_sf"/>
</dbReference>